<name>A0A662Z2K1_9STAP</name>
<dbReference type="NCBIfam" id="NF004076">
    <property type="entry name" value="PRK05581.1-4"/>
    <property type="match status" value="1"/>
</dbReference>
<comment type="pathway">
    <text evidence="10">Carbohydrate degradation.</text>
</comment>
<feature type="binding site" evidence="10 14">
    <location>
        <position position="8"/>
    </location>
    <ligand>
        <name>substrate</name>
    </ligand>
</feature>
<feature type="binding site" evidence="14">
    <location>
        <position position="177"/>
    </location>
    <ligand>
        <name>substrate</name>
    </ligand>
</feature>
<feature type="binding site" evidence="10 13">
    <location>
        <position position="66"/>
    </location>
    <ligand>
        <name>a divalent metal cation</name>
        <dbReference type="ChEBI" id="CHEBI:60240"/>
    </ligand>
</feature>
<evidence type="ECO:0000256" key="14">
    <source>
        <dbReference type="PIRSR" id="PIRSR001461-3"/>
    </source>
</evidence>
<feature type="active site" description="Proton acceptor" evidence="10 12">
    <location>
        <position position="35"/>
    </location>
</feature>
<evidence type="ECO:0000256" key="2">
    <source>
        <dbReference type="ARBA" id="ARBA00001936"/>
    </source>
</evidence>
<comment type="cofactor">
    <cofactor evidence="10 13">
        <name>a divalent metal cation</name>
        <dbReference type="ChEBI" id="CHEBI:60240"/>
    </cofactor>
    <text evidence="10 13">Binds 1 divalent metal cation per subunit.</text>
</comment>
<comment type="cofactor">
    <cofactor evidence="3">
        <name>Co(2+)</name>
        <dbReference type="ChEBI" id="CHEBI:48828"/>
    </cofactor>
</comment>
<dbReference type="PROSITE" id="PS01086">
    <property type="entry name" value="RIBUL_P_3_EPIMER_2"/>
    <property type="match status" value="1"/>
</dbReference>
<dbReference type="SUPFAM" id="SSF51366">
    <property type="entry name" value="Ribulose-phoshate binding barrel"/>
    <property type="match status" value="1"/>
</dbReference>
<dbReference type="GO" id="GO:0046872">
    <property type="term" value="F:metal ion binding"/>
    <property type="evidence" value="ECO:0007669"/>
    <property type="project" value="UniProtKB-UniRule"/>
</dbReference>
<dbReference type="InterPro" id="IPR013785">
    <property type="entry name" value="Aldolase_TIM"/>
</dbReference>
<comment type="cofactor">
    <cofactor evidence="2">
        <name>Mn(2+)</name>
        <dbReference type="ChEBI" id="CHEBI:29035"/>
    </cofactor>
</comment>
<comment type="catalytic activity">
    <reaction evidence="1 10 11">
        <text>D-ribulose 5-phosphate = D-xylulose 5-phosphate</text>
        <dbReference type="Rhea" id="RHEA:13677"/>
        <dbReference type="ChEBI" id="CHEBI:57737"/>
        <dbReference type="ChEBI" id="CHEBI:58121"/>
        <dbReference type="EC" id="5.1.3.1"/>
    </reaction>
</comment>
<comment type="cofactor">
    <cofactor evidence="5">
        <name>Fe(2+)</name>
        <dbReference type="ChEBI" id="CHEBI:29033"/>
    </cofactor>
</comment>
<gene>
    <name evidence="10" type="primary">rpe</name>
    <name evidence="15" type="ORF">SAMN05192557_0143</name>
</gene>
<evidence type="ECO:0000313" key="15">
    <source>
        <dbReference type="EMBL" id="SEV81180.1"/>
    </source>
</evidence>
<accession>A0A662Z2K1</accession>
<feature type="binding site" evidence="10 14">
    <location>
        <begin position="197"/>
        <end position="198"/>
    </location>
    <ligand>
        <name>substrate</name>
    </ligand>
</feature>
<evidence type="ECO:0000256" key="1">
    <source>
        <dbReference type="ARBA" id="ARBA00001782"/>
    </source>
</evidence>
<feature type="binding site" evidence="10 14">
    <location>
        <begin position="142"/>
        <end position="145"/>
    </location>
    <ligand>
        <name>substrate</name>
    </ligand>
</feature>
<dbReference type="InterPro" id="IPR011060">
    <property type="entry name" value="RibuloseP-bd_barrel"/>
</dbReference>
<dbReference type="PIRSF" id="PIRSF001461">
    <property type="entry name" value="RPE"/>
    <property type="match status" value="1"/>
</dbReference>
<evidence type="ECO:0000256" key="8">
    <source>
        <dbReference type="ARBA" id="ARBA00022723"/>
    </source>
</evidence>
<evidence type="ECO:0000256" key="13">
    <source>
        <dbReference type="PIRSR" id="PIRSR001461-2"/>
    </source>
</evidence>
<sequence>MEVKVLPSLLSADFLNLRDDIVRMESAQVDMFHLDVMDGQFVPNISYGLPLIEAIRRGTDAPLDVHLMTEDPEQFIETLGEIGVDMVSFHIEATAHAHRLVKYIKAQGMRAGIALNPQTPIIQVTHLLGDVDYVLIMTVNPGFGGQSFIDAGIDKIKELSAIRSEKNLDFEIEVDGGINDETAKHCIDAGATLLVSGSYLFKARDAKEMVQLLRGQHEG</sequence>
<dbReference type="HAMAP" id="MF_02227">
    <property type="entry name" value="RPE"/>
    <property type="match status" value="1"/>
</dbReference>
<keyword evidence="13" id="KW-0170">Cobalt</keyword>
<comment type="cofactor">
    <cofactor evidence="4">
        <name>Zn(2+)</name>
        <dbReference type="ChEBI" id="CHEBI:29105"/>
    </cofactor>
</comment>
<feature type="binding site" evidence="10 13">
    <location>
        <position position="35"/>
    </location>
    <ligand>
        <name>a divalent metal cation</name>
        <dbReference type="ChEBI" id="CHEBI:60240"/>
    </ligand>
</feature>
<evidence type="ECO:0000256" key="10">
    <source>
        <dbReference type="HAMAP-Rule" id="MF_02227"/>
    </source>
</evidence>
<dbReference type="GO" id="GO:0019323">
    <property type="term" value="P:pentose catabolic process"/>
    <property type="evidence" value="ECO:0007669"/>
    <property type="project" value="UniProtKB-UniRule"/>
</dbReference>
<feature type="binding site" evidence="10 14">
    <location>
        <position position="66"/>
    </location>
    <ligand>
        <name>substrate</name>
    </ligand>
</feature>
<dbReference type="RefSeq" id="WP_091472829.1">
    <property type="nucleotide sequence ID" value="NZ_FOIT01000001.1"/>
</dbReference>
<dbReference type="InterPro" id="IPR000056">
    <property type="entry name" value="Ribul_P_3_epim-like"/>
</dbReference>
<keyword evidence="10 11" id="KW-0119">Carbohydrate metabolism</keyword>
<dbReference type="GO" id="GO:0005737">
    <property type="term" value="C:cytoplasm"/>
    <property type="evidence" value="ECO:0007669"/>
    <property type="project" value="UniProtKB-ARBA"/>
</dbReference>
<dbReference type="CDD" id="cd00429">
    <property type="entry name" value="RPE"/>
    <property type="match status" value="1"/>
</dbReference>
<dbReference type="Gene3D" id="3.20.20.70">
    <property type="entry name" value="Aldolase class I"/>
    <property type="match status" value="1"/>
</dbReference>
<organism evidence="15 16">
    <name type="scientific">Aliicoccus persicus</name>
    <dbReference type="NCBI Taxonomy" id="930138"/>
    <lineage>
        <taxon>Bacteria</taxon>
        <taxon>Bacillati</taxon>
        <taxon>Bacillota</taxon>
        <taxon>Bacilli</taxon>
        <taxon>Bacillales</taxon>
        <taxon>Staphylococcaceae</taxon>
        <taxon>Aliicoccus</taxon>
    </lineage>
</organism>
<keyword evidence="8 10" id="KW-0479">Metal-binding</keyword>
<dbReference type="InterPro" id="IPR026019">
    <property type="entry name" value="Ribul_P_3_epim"/>
</dbReference>
<evidence type="ECO:0000256" key="9">
    <source>
        <dbReference type="ARBA" id="ARBA00023235"/>
    </source>
</evidence>
<evidence type="ECO:0000256" key="11">
    <source>
        <dbReference type="PIRNR" id="PIRNR001461"/>
    </source>
</evidence>
<evidence type="ECO:0000256" key="12">
    <source>
        <dbReference type="PIRSR" id="PIRSR001461-1"/>
    </source>
</evidence>
<feature type="active site" description="Proton donor" evidence="10 12">
    <location>
        <position position="175"/>
    </location>
</feature>
<dbReference type="GO" id="GO:0004750">
    <property type="term" value="F:D-ribulose-phosphate 3-epimerase activity"/>
    <property type="evidence" value="ECO:0007669"/>
    <property type="project" value="UniProtKB-UniRule"/>
</dbReference>
<evidence type="ECO:0000313" key="16">
    <source>
        <dbReference type="Proteomes" id="UP000243605"/>
    </source>
</evidence>
<dbReference type="GO" id="GO:0006098">
    <property type="term" value="P:pentose-phosphate shunt"/>
    <property type="evidence" value="ECO:0007669"/>
    <property type="project" value="UniProtKB-UniRule"/>
</dbReference>
<evidence type="ECO:0000256" key="6">
    <source>
        <dbReference type="ARBA" id="ARBA00009541"/>
    </source>
</evidence>
<keyword evidence="16" id="KW-1185">Reference proteome</keyword>
<dbReference type="AlphaFoldDB" id="A0A662Z2K1"/>
<feature type="binding site" evidence="10 13">
    <location>
        <position position="175"/>
    </location>
    <ligand>
        <name>a divalent metal cation</name>
        <dbReference type="ChEBI" id="CHEBI:60240"/>
    </ligand>
</feature>
<dbReference type="PROSITE" id="PS01085">
    <property type="entry name" value="RIBUL_P_3_EPIMER_1"/>
    <property type="match status" value="1"/>
</dbReference>
<dbReference type="FunFam" id="3.20.20.70:FF:000004">
    <property type="entry name" value="Ribulose-phosphate 3-epimerase"/>
    <property type="match status" value="1"/>
</dbReference>
<feature type="binding site" evidence="10 13">
    <location>
        <position position="33"/>
    </location>
    <ligand>
        <name>a divalent metal cation</name>
        <dbReference type="ChEBI" id="CHEBI:60240"/>
    </ligand>
</feature>
<evidence type="ECO:0000256" key="3">
    <source>
        <dbReference type="ARBA" id="ARBA00001941"/>
    </source>
</evidence>
<evidence type="ECO:0000256" key="5">
    <source>
        <dbReference type="ARBA" id="ARBA00001954"/>
    </source>
</evidence>
<dbReference type="EC" id="5.1.3.1" evidence="7 10"/>
<comment type="function">
    <text evidence="10">Catalyzes the reversible epimerization of D-ribulose 5-phosphate to D-xylulose 5-phosphate.</text>
</comment>
<keyword evidence="13" id="KW-0862">Zinc</keyword>
<keyword evidence="9 10" id="KW-0413">Isomerase</keyword>
<feature type="binding site" evidence="10">
    <location>
        <begin position="175"/>
        <end position="177"/>
    </location>
    <ligand>
        <name>substrate</name>
    </ligand>
</feature>
<dbReference type="EMBL" id="FOIT01000001">
    <property type="protein sequence ID" value="SEV81180.1"/>
    <property type="molecule type" value="Genomic_DNA"/>
</dbReference>
<reference evidence="15 16" key="1">
    <citation type="submission" date="2016-10" db="EMBL/GenBank/DDBJ databases">
        <authorList>
            <person name="Varghese N."/>
            <person name="Submissions S."/>
        </authorList>
    </citation>
    <scope>NUCLEOTIDE SEQUENCE [LARGE SCALE GENOMIC DNA]</scope>
    <source>
        <strain evidence="15 16">IBRC-M10081</strain>
    </source>
</reference>
<dbReference type="NCBIfam" id="TIGR01163">
    <property type="entry name" value="rpe"/>
    <property type="match status" value="1"/>
</dbReference>
<evidence type="ECO:0000256" key="7">
    <source>
        <dbReference type="ARBA" id="ARBA00013188"/>
    </source>
</evidence>
<keyword evidence="13" id="KW-0464">Manganese</keyword>
<protein>
    <recommendedName>
        <fullName evidence="7 10">Ribulose-phosphate 3-epimerase</fullName>
        <ecNumber evidence="7 10">5.1.3.1</ecNumber>
    </recommendedName>
</protein>
<comment type="similarity">
    <text evidence="6 10 11">Belongs to the ribulose-phosphate 3-epimerase family.</text>
</comment>
<proteinExistence type="inferred from homology"/>
<dbReference type="Pfam" id="PF00834">
    <property type="entry name" value="Ribul_P_3_epim"/>
    <property type="match status" value="1"/>
</dbReference>
<dbReference type="OrthoDB" id="1645589at2"/>
<dbReference type="PANTHER" id="PTHR11749">
    <property type="entry name" value="RIBULOSE-5-PHOSPHATE-3-EPIMERASE"/>
    <property type="match status" value="1"/>
</dbReference>
<evidence type="ECO:0000256" key="4">
    <source>
        <dbReference type="ARBA" id="ARBA00001947"/>
    </source>
</evidence>
<dbReference type="Proteomes" id="UP000243605">
    <property type="component" value="Unassembled WGS sequence"/>
</dbReference>